<proteinExistence type="predicted"/>
<evidence type="ECO:0000313" key="2">
    <source>
        <dbReference type="Proteomes" id="UP001152795"/>
    </source>
</evidence>
<sequence>MEGVKLDIVISEAKFNKQSDALKKIHNEMANLISKAADLGDIPTEYLQNDKIQRLEADIDILVRGRNSEVNESNNIIDTLHKKSELIEASNVALKQEIVGLKMLKSSNHCNDMGNWNSEQCDHQSLDLINQGTKQKQMQKYGNRTQSLVNNLEGCLNDKATMHEVSIMVNSKECTKEVNHVIEQRHFPYMSSDTMHSEDFGRNLTPE</sequence>
<dbReference type="Proteomes" id="UP001152795">
    <property type="component" value="Unassembled WGS sequence"/>
</dbReference>
<organism evidence="1 2">
    <name type="scientific">Paramuricea clavata</name>
    <name type="common">Red gorgonian</name>
    <name type="synonym">Violescent sea-whip</name>
    <dbReference type="NCBI Taxonomy" id="317549"/>
    <lineage>
        <taxon>Eukaryota</taxon>
        <taxon>Metazoa</taxon>
        <taxon>Cnidaria</taxon>
        <taxon>Anthozoa</taxon>
        <taxon>Octocorallia</taxon>
        <taxon>Malacalcyonacea</taxon>
        <taxon>Plexauridae</taxon>
        <taxon>Paramuricea</taxon>
    </lineage>
</organism>
<comment type="caution">
    <text evidence="1">The sequence shown here is derived from an EMBL/GenBank/DDBJ whole genome shotgun (WGS) entry which is preliminary data.</text>
</comment>
<reference evidence="1" key="1">
    <citation type="submission" date="2020-04" db="EMBL/GenBank/DDBJ databases">
        <authorList>
            <person name="Alioto T."/>
            <person name="Alioto T."/>
            <person name="Gomez Garrido J."/>
        </authorList>
    </citation>
    <scope>NUCLEOTIDE SEQUENCE</scope>
    <source>
        <strain evidence="1">A484AB</strain>
    </source>
</reference>
<protein>
    <submittedName>
        <fullName evidence="1">Uncharacterized protein</fullName>
    </submittedName>
</protein>
<keyword evidence="2" id="KW-1185">Reference proteome</keyword>
<accession>A0A6S7GA15</accession>
<dbReference type="EMBL" id="CACRXK020001637">
    <property type="protein sequence ID" value="CAB3990294.1"/>
    <property type="molecule type" value="Genomic_DNA"/>
</dbReference>
<gene>
    <name evidence="1" type="ORF">PACLA_8A083058</name>
</gene>
<evidence type="ECO:0000313" key="1">
    <source>
        <dbReference type="EMBL" id="CAB3990294.1"/>
    </source>
</evidence>
<name>A0A6S7GA15_PARCT</name>
<dbReference type="AlphaFoldDB" id="A0A6S7GA15"/>